<dbReference type="SUPFAM" id="SSF55753">
    <property type="entry name" value="Actin depolymerizing proteins"/>
    <property type="match status" value="1"/>
</dbReference>
<dbReference type="OMA" id="GAWVIAN"/>
<organism evidence="3">
    <name type="scientific">Entamoeba dispar (strain ATCC PRA-260 / SAW760)</name>
    <dbReference type="NCBI Taxonomy" id="370354"/>
    <lineage>
        <taxon>Eukaryota</taxon>
        <taxon>Amoebozoa</taxon>
        <taxon>Evosea</taxon>
        <taxon>Archamoebae</taxon>
        <taxon>Mastigamoebida</taxon>
        <taxon>Entamoebidae</taxon>
        <taxon>Entamoeba</taxon>
    </lineage>
</organism>
<dbReference type="GO" id="GO:0003779">
    <property type="term" value="F:actin binding"/>
    <property type="evidence" value="ECO:0007669"/>
    <property type="project" value="InterPro"/>
</dbReference>
<evidence type="ECO:0000313" key="2">
    <source>
        <dbReference type="EMBL" id="EDR28381.1"/>
    </source>
</evidence>
<proteinExistence type="predicted"/>
<keyword evidence="3" id="KW-1185">Reference proteome</keyword>
<dbReference type="VEuPathDB" id="AmoebaDB:EDI_019100"/>
<dbReference type="eggNOG" id="ENOG502RBXN">
    <property type="taxonomic scope" value="Eukaryota"/>
</dbReference>
<evidence type="ECO:0000313" key="3">
    <source>
        <dbReference type="Proteomes" id="UP000008076"/>
    </source>
</evidence>
<dbReference type="Pfam" id="PF00241">
    <property type="entry name" value="Cofilin_ADF"/>
    <property type="match status" value="1"/>
</dbReference>
<dbReference type="KEGG" id="edi:EDI_019100"/>
<protein>
    <recommendedName>
        <fullName evidence="1">ADF-H domain-containing protein</fullName>
    </recommendedName>
</protein>
<dbReference type="GeneID" id="5880371"/>
<dbReference type="AlphaFoldDB" id="B0EAR6"/>
<reference evidence="3" key="1">
    <citation type="submission" date="2007-12" db="EMBL/GenBank/DDBJ databases">
        <title>Annotation of Entamoeba dispar SAW760.</title>
        <authorList>
            <person name="Lorenzi H."/>
            <person name="Inman J."/>
            <person name="Schobel S."/>
            <person name="Amedeo P."/>
            <person name="Caler E."/>
        </authorList>
    </citation>
    <scope>NUCLEOTIDE SEQUENCE [LARGE SCALE GENOMIC DNA]</scope>
    <source>
        <strain evidence="3">ATCC PRA-260 / SAW760</strain>
    </source>
</reference>
<dbReference type="Proteomes" id="UP000008076">
    <property type="component" value="Unassembled WGS sequence"/>
</dbReference>
<dbReference type="OrthoDB" id="24878at2759"/>
<gene>
    <name evidence="2" type="ORF">EDI_019100</name>
</gene>
<dbReference type="RefSeq" id="XP_001735421.1">
    <property type="nucleotide sequence ID" value="XM_001735369.1"/>
</dbReference>
<dbReference type="InterPro" id="IPR029006">
    <property type="entry name" value="ADF-H/Gelsolin-like_dom_sf"/>
</dbReference>
<dbReference type="EMBL" id="DS548496">
    <property type="protein sequence ID" value="EDR28381.1"/>
    <property type="molecule type" value="Genomic_DNA"/>
</dbReference>
<dbReference type="InterPro" id="IPR002108">
    <property type="entry name" value="ADF-H"/>
</dbReference>
<dbReference type="PROSITE" id="PS51263">
    <property type="entry name" value="ADF_H"/>
    <property type="match status" value="1"/>
</dbReference>
<feature type="domain" description="ADF-H" evidence="1">
    <location>
        <begin position="1"/>
        <end position="132"/>
    </location>
</feature>
<sequence length="141" mass="15530">MVIKSRGLHEAIAKVTDRNAPNGAWVIAEVIGMGERFDLYDEGEGVESFKAALPEDNVCFCLISLRMTYEGVPNIARVVFVHWKGSKCKGMKVVRSNQLTQMAWDVLQPHHGQLEVLSADEITEEVLLGKLDPKGGSHVIG</sequence>
<evidence type="ECO:0000259" key="1">
    <source>
        <dbReference type="PROSITE" id="PS51263"/>
    </source>
</evidence>
<accession>B0EAR6</accession>
<dbReference type="Gene3D" id="3.40.20.10">
    <property type="entry name" value="Severin"/>
    <property type="match status" value="1"/>
</dbReference>
<name>B0EAR6_ENTDS</name>